<reference evidence="5 6" key="1">
    <citation type="journal article" date="2022" name="ISME Commun">
        <title>Vulcanimicrobium alpinus gen. nov. sp. nov., the first cultivated representative of the candidate phylum 'Eremiobacterota', is a metabolically versatile aerobic anoxygenic phototroph.</title>
        <authorList>
            <person name="Yabe S."/>
            <person name="Muto K."/>
            <person name="Abe K."/>
            <person name="Yokota A."/>
            <person name="Staudigel H."/>
            <person name="Tebo B.M."/>
        </authorList>
    </citation>
    <scope>NUCLEOTIDE SEQUENCE [LARGE SCALE GENOMIC DNA]</scope>
    <source>
        <strain evidence="5 6">WC8-2</strain>
    </source>
</reference>
<evidence type="ECO:0000313" key="6">
    <source>
        <dbReference type="Proteomes" id="UP001317532"/>
    </source>
</evidence>
<dbReference type="GO" id="GO:0051539">
    <property type="term" value="F:4 iron, 4 sulfur cluster binding"/>
    <property type="evidence" value="ECO:0007669"/>
    <property type="project" value="UniProtKB-UniRule"/>
</dbReference>
<dbReference type="SFLD" id="SFLDG01082">
    <property type="entry name" value="B12-binding_domain_containing"/>
    <property type="match status" value="1"/>
</dbReference>
<dbReference type="Proteomes" id="UP001317532">
    <property type="component" value="Chromosome"/>
</dbReference>
<keyword evidence="3" id="KW-0349">Heme</keyword>
<keyword evidence="3" id="KW-0949">S-adenosyl-L-methionine</keyword>
<accession>A0AAN1XX12</accession>
<dbReference type="InterPro" id="IPR058240">
    <property type="entry name" value="rSAM_sf"/>
</dbReference>
<dbReference type="GO" id="GO:0006779">
    <property type="term" value="P:porphyrin-containing compound biosynthetic process"/>
    <property type="evidence" value="ECO:0007669"/>
    <property type="project" value="InterPro"/>
</dbReference>
<keyword evidence="3" id="KW-0408">Iron</keyword>
<keyword evidence="3" id="KW-0963">Cytoplasm</keyword>
<keyword evidence="3" id="KW-0411">Iron-sulfur</keyword>
<dbReference type="GO" id="GO:0046872">
    <property type="term" value="F:metal ion binding"/>
    <property type="evidence" value="ECO:0007669"/>
    <property type="project" value="UniProtKB-UniRule"/>
</dbReference>
<dbReference type="InterPro" id="IPR034505">
    <property type="entry name" value="Coproporphyrinogen-III_oxidase"/>
</dbReference>
<dbReference type="GO" id="GO:0005737">
    <property type="term" value="C:cytoplasm"/>
    <property type="evidence" value="ECO:0007669"/>
    <property type="project" value="UniProtKB-SubCell"/>
</dbReference>
<evidence type="ECO:0000256" key="2">
    <source>
        <dbReference type="ARBA" id="ARBA00017228"/>
    </source>
</evidence>
<keyword evidence="6" id="KW-1185">Reference proteome</keyword>
<feature type="domain" description="Radical SAM core" evidence="4">
    <location>
        <begin position="1"/>
        <end position="229"/>
    </location>
</feature>
<dbReference type="InterPro" id="IPR010723">
    <property type="entry name" value="HemN_C"/>
</dbReference>
<organism evidence="5 6">
    <name type="scientific">Vulcanimicrobium alpinum</name>
    <dbReference type="NCBI Taxonomy" id="3016050"/>
    <lineage>
        <taxon>Bacteria</taxon>
        <taxon>Bacillati</taxon>
        <taxon>Vulcanimicrobiota</taxon>
        <taxon>Vulcanimicrobiia</taxon>
        <taxon>Vulcanimicrobiales</taxon>
        <taxon>Vulcanimicrobiaceae</taxon>
        <taxon>Vulcanimicrobium</taxon>
    </lineage>
</organism>
<proteinExistence type="inferred from homology"/>
<dbReference type="SFLD" id="SFLDF00288">
    <property type="entry name" value="HemN-like__clustered_with_nucl"/>
    <property type="match status" value="1"/>
</dbReference>
<dbReference type="SFLD" id="SFLDF00562">
    <property type="entry name" value="HemN-like__clustered_with_heat"/>
    <property type="match status" value="1"/>
</dbReference>
<dbReference type="AlphaFoldDB" id="A0AAN1XX12"/>
<dbReference type="SFLD" id="SFLDG01065">
    <property type="entry name" value="anaerobic_coproporphyrinogen-I"/>
    <property type="match status" value="1"/>
</dbReference>
<keyword evidence="3" id="KW-0479">Metal-binding</keyword>
<dbReference type="SMART" id="SM00729">
    <property type="entry name" value="Elp3"/>
    <property type="match status" value="1"/>
</dbReference>
<dbReference type="SFLD" id="SFLDS00029">
    <property type="entry name" value="Radical_SAM"/>
    <property type="match status" value="1"/>
</dbReference>
<dbReference type="Gene3D" id="3.30.750.200">
    <property type="match status" value="1"/>
</dbReference>
<dbReference type="SUPFAM" id="SSF102114">
    <property type="entry name" value="Radical SAM enzymes"/>
    <property type="match status" value="1"/>
</dbReference>
<comment type="function">
    <text evidence="3">Probably acts as a heme chaperone, transferring heme to an unknown acceptor. Binds one molecule of heme per monomer, possibly covalently. Binds 1 [4Fe-4S] cluster. The cluster is coordinated with 3 cysteines and an exchangeable S-adenosyl-L-methionine.</text>
</comment>
<evidence type="ECO:0000256" key="1">
    <source>
        <dbReference type="ARBA" id="ARBA00006100"/>
    </source>
</evidence>
<dbReference type="InterPro" id="IPR006638">
    <property type="entry name" value="Elp3/MiaA/NifB-like_rSAM"/>
</dbReference>
<dbReference type="RefSeq" id="WP_317997128.1">
    <property type="nucleotide sequence ID" value="NZ_AP025523.1"/>
</dbReference>
<keyword evidence="3" id="KW-0143">Chaperone</keyword>
<evidence type="ECO:0000313" key="5">
    <source>
        <dbReference type="EMBL" id="BDE06141.1"/>
    </source>
</evidence>
<keyword evidence="3" id="KW-0004">4Fe-4S</keyword>
<dbReference type="InterPro" id="IPR007197">
    <property type="entry name" value="rSAM"/>
</dbReference>
<evidence type="ECO:0000259" key="4">
    <source>
        <dbReference type="PROSITE" id="PS51918"/>
    </source>
</evidence>
<protein>
    <recommendedName>
        <fullName evidence="2 3">Heme chaperone HemW</fullName>
    </recommendedName>
</protein>
<dbReference type="EMBL" id="AP025523">
    <property type="protein sequence ID" value="BDE06141.1"/>
    <property type="molecule type" value="Genomic_DNA"/>
</dbReference>
<dbReference type="KEGG" id="vab:WPS_14170"/>
<name>A0AAN1XX12_UNVUL</name>
<dbReference type="Pfam" id="PF06969">
    <property type="entry name" value="HemN_C"/>
    <property type="match status" value="1"/>
</dbReference>
<comment type="subcellular location">
    <subcellularLocation>
        <location evidence="3">Cytoplasm</location>
    </subcellularLocation>
</comment>
<dbReference type="CDD" id="cd01335">
    <property type="entry name" value="Radical_SAM"/>
    <property type="match status" value="1"/>
</dbReference>
<dbReference type="Pfam" id="PF04055">
    <property type="entry name" value="Radical_SAM"/>
    <property type="match status" value="1"/>
</dbReference>
<gene>
    <name evidence="5" type="ORF">WPS_14170</name>
</gene>
<dbReference type="NCBIfam" id="TIGR00539">
    <property type="entry name" value="hemN_rel"/>
    <property type="match status" value="1"/>
</dbReference>
<evidence type="ECO:0000256" key="3">
    <source>
        <dbReference type="RuleBase" id="RU364116"/>
    </source>
</evidence>
<dbReference type="PANTHER" id="PTHR13932">
    <property type="entry name" value="COPROPORPHYRINIGEN III OXIDASE"/>
    <property type="match status" value="1"/>
</dbReference>
<dbReference type="InterPro" id="IPR004559">
    <property type="entry name" value="HemW-like"/>
</dbReference>
<sequence length="377" mass="40478">MTSETAGVYVHLPFCPYLCPYCDFAKWAWDDARAERYLRALHAEIDAAPPVRARTLFFGGGTPTLYGAAEIAAIVARVRERFALAAGAEVTAEANPDPALVEKIPGLIAGGVNRLSIGVQSFDARELRVLGRRHTAGDVRRAVAAARAAGVASLSLDLIFGVPGQSVADWERSLDAALALDVDHLSCYGLTVEEGTPYAAWFARDPSAFADDTREAELYALAIERLGAAGYEQYEISNWARPGHRSGHNQIYWRNEPYLGLGVSAASYLDGVRSTHARDLEVYCTAALAGATIPGEFERLEGAAQAGEAIMLALRTAEGVDAVAFRERYGLDVEERYGTTIDELAAAGMLERAGTSVRLTARGRFVANDVCGAFLAD</sequence>
<dbReference type="PANTHER" id="PTHR13932:SF5">
    <property type="entry name" value="RADICAL S-ADENOSYL METHIONINE DOMAIN-CONTAINING PROTEIN 1, MITOCHONDRIAL"/>
    <property type="match status" value="1"/>
</dbReference>
<dbReference type="GO" id="GO:0004109">
    <property type="term" value="F:coproporphyrinogen oxidase activity"/>
    <property type="evidence" value="ECO:0007669"/>
    <property type="project" value="InterPro"/>
</dbReference>
<dbReference type="PROSITE" id="PS51918">
    <property type="entry name" value="RADICAL_SAM"/>
    <property type="match status" value="1"/>
</dbReference>
<comment type="similarity">
    <text evidence="1">Belongs to the anaerobic coproporphyrinogen-III oxidase family. HemW subfamily.</text>
</comment>